<dbReference type="NCBIfam" id="TIGR00044">
    <property type="entry name" value="YggS family pyridoxal phosphate-dependent enzyme"/>
    <property type="match status" value="1"/>
</dbReference>
<feature type="modified residue" description="N6-(pyridoxal phosphate)lysine" evidence="2 3">
    <location>
        <position position="34"/>
    </location>
</feature>
<comment type="function">
    <text evidence="2">Pyridoxal 5'-phosphate (PLP)-binding protein, which is involved in PLP homeostasis.</text>
</comment>
<dbReference type="Gene3D" id="3.20.20.10">
    <property type="entry name" value="Alanine racemase"/>
    <property type="match status" value="1"/>
</dbReference>
<keyword evidence="1 2" id="KW-0663">Pyridoxal phosphate</keyword>
<dbReference type="EMBL" id="ASWO01000001">
    <property type="protein sequence ID" value="EOT87021.1"/>
    <property type="molecule type" value="Genomic_DNA"/>
</dbReference>
<dbReference type="HAMAP" id="MF_02087">
    <property type="entry name" value="PLP_homeostasis"/>
    <property type="match status" value="1"/>
</dbReference>
<keyword evidence="7" id="KW-1185">Reference proteome</keyword>
<dbReference type="RefSeq" id="WP_016184569.1">
    <property type="nucleotide sequence ID" value="NZ_ASWO01000001.1"/>
</dbReference>
<dbReference type="Pfam" id="PF01168">
    <property type="entry name" value="Ala_racemase_N"/>
    <property type="match status" value="1"/>
</dbReference>
<dbReference type="eggNOG" id="COG0325">
    <property type="taxonomic scope" value="Bacteria"/>
</dbReference>
<dbReference type="CDD" id="cd00635">
    <property type="entry name" value="PLPDE_III_YBL036c_like"/>
    <property type="match status" value="1"/>
</dbReference>
<comment type="caution">
    <text evidence="6">The sequence shown here is derived from an EMBL/GenBank/DDBJ whole genome shotgun (WGS) entry which is preliminary data.</text>
</comment>
<dbReference type="PROSITE" id="PS01211">
    <property type="entry name" value="UPF0001"/>
    <property type="match status" value="1"/>
</dbReference>
<dbReference type="InterPro" id="IPR029066">
    <property type="entry name" value="PLP-binding_barrel"/>
</dbReference>
<evidence type="ECO:0000256" key="4">
    <source>
        <dbReference type="RuleBase" id="RU004514"/>
    </source>
</evidence>
<dbReference type="PANTHER" id="PTHR10146">
    <property type="entry name" value="PROLINE SYNTHETASE CO-TRANSCRIBED BACTERIAL HOMOLOG PROTEIN"/>
    <property type="match status" value="1"/>
</dbReference>
<gene>
    <name evidence="6" type="ORF">I573_00076</name>
</gene>
<comment type="similarity">
    <text evidence="2 4">Belongs to the pyridoxal phosphate-binding protein YggS/PROSC family.</text>
</comment>
<evidence type="ECO:0000313" key="7">
    <source>
        <dbReference type="Proteomes" id="UP000015961"/>
    </source>
</evidence>
<sequence>MISENLRQVEQVIQNSCALASRKRDSVQLIAVTKASDARATQDIIDAGITHCAENRVDAFLAKKAAVHANEKNLTWHFIGNLQRRKVKQVINELDYFHALDSLRLAAEIQKRAEHVIQCFVEVNVSGEDSKQGISLTEVPEFIQQLAEYDRICVVGLMMMAPFDSTVAQQHALFHQLKQMQEQIASQSLSYAPCTELSMGMSNDYPVAIEEGATFIRVGTALFKE</sequence>
<dbReference type="SUPFAM" id="SSF51419">
    <property type="entry name" value="PLP-binding barrel"/>
    <property type="match status" value="1"/>
</dbReference>
<dbReference type="Proteomes" id="UP000015961">
    <property type="component" value="Unassembled WGS sequence"/>
</dbReference>
<reference evidence="6 7" key="1">
    <citation type="submission" date="2013-03" db="EMBL/GenBank/DDBJ databases">
        <title>The Genome Sequence of Enterococcus sulfureus ATCC_49903 (PacBio/Illumina hybrid assembly).</title>
        <authorList>
            <consortium name="The Broad Institute Genomics Platform"/>
            <consortium name="The Broad Institute Genome Sequencing Center for Infectious Disease"/>
            <person name="Earl A."/>
            <person name="Russ C."/>
            <person name="Gilmore M."/>
            <person name="Surin D."/>
            <person name="Walker B."/>
            <person name="Young S."/>
            <person name="Zeng Q."/>
            <person name="Gargeya S."/>
            <person name="Fitzgerald M."/>
            <person name="Haas B."/>
            <person name="Abouelleil A."/>
            <person name="Allen A.W."/>
            <person name="Alvarado L."/>
            <person name="Arachchi H.M."/>
            <person name="Berlin A.M."/>
            <person name="Chapman S.B."/>
            <person name="Gainer-Dewar J."/>
            <person name="Goldberg J."/>
            <person name="Griggs A."/>
            <person name="Gujja S."/>
            <person name="Hansen M."/>
            <person name="Howarth C."/>
            <person name="Imamovic A."/>
            <person name="Ireland A."/>
            <person name="Larimer J."/>
            <person name="McCowan C."/>
            <person name="Murphy C."/>
            <person name="Pearson M."/>
            <person name="Poon T.W."/>
            <person name="Priest M."/>
            <person name="Roberts A."/>
            <person name="Saif S."/>
            <person name="Shea T."/>
            <person name="Sisk P."/>
            <person name="Sykes S."/>
            <person name="Wortman J."/>
            <person name="Nusbaum C."/>
            <person name="Birren B."/>
        </authorList>
    </citation>
    <scope>NUCLEOTIDE SEQUENCE [LARGE SCALE GENOMIC DNA]</scope>
    <source>
        <strain evidence="6 7">ATCC 49903</strain>
    </source>
</reference>
<proteinExistence type="inferred from homology"/>
<dbReference type="PANTHER" id="PTHR10146:SF14">
    <property type="entry name" value="PYRIDOXAL PHOSPHATE HOMEOSTASIS PROTEIN"/>
    <property type="match status" value="1"/>
</dbReference>
<protein>
    <recommendedName>
        <fullName evidence="2">Pyridoxal phosphate homeostasis protein</fullName>
        <shortName evidence="2">PLP homeostasis protein</shortName>
    </recommendedName>
</protein>
<accession>S0L332</accession>
<evidence type="ECO:0000256" key="2">
    <source>
        <dbReference type="HAMAP-Rule" id="MF_02087"/>
    </source>
</evidence>
<dbReference type="GO" id="GO:0030170">
    <property type="term" value="F:pyridoxal phosphate binding"/>
    <property type="evidence" value="ECO:0007669"/>
    <property type="project" value="UniProtKB-UniRule"/>
</dbReference>
<dbReference type="PIRSF" id="PIRSF004848">
    <property type="entry name" value="YBL036c_PLPDEIII"/>
    <property type="match status" value="1"/>
</dbReference>
<evidence type="ECO:0000256" key="1">
    <source>
        <dbReference type="ARBA" id="ARBA00022898"/>
    </source>
</evidence>
<dbReference type="STRING" id="1140003.OMY_00077"/>
<evidence type="ECO:0000259" key="5">
    <source>
        <dbReference type="Pfam" id="PF01168"/>
    </source>
</evidence>
<dbReference type="OrthoDB" id="9804072at2"/>
<dbReference type="PATRIC" id="fig|1140003.3.peg.74"/>
<name>S0L332_9ENTE</name>
<comment type="cofactor">
    <cofactor evidence="3">
        <name>pyridoxal 5'-phosphate</name>
        <dbReference type="ChEBI" id="CHEBI:597326"/>
    </cofactor>
</comment>
<feature type="domain" description="Alanine racemase N-terminal" evidence="5">
    <location>
        <begin position="13"/>
        <end position="223"/>
    </location>
</feature>
<evidence type="ECO:0000313" key="6">
    <source>
        <dbReference type="EMBL" id="EOT87021.1"/>
    </source>
</evidence>
<evidence type="ECO:0000256" key="3">
    <source>
        <dbReference type="PIRSR" id="PIRSR004848-1"/>
    </source>
</evidence>
<organism evidence="6 7">
    <name type="scientific">Enterococcus sulfureus ATCC 49903</name>
    <dbReference type="NCBI Taxonomy" id="1140003"/>
    <lineage>
        <taxon>Bacteria</taxon>
        <taxon>Bacillati</taxon>
        <taxon>Bacillota</taxon>
        <taxon>Bacilli</taxon>
        <taxon>Lactobacillales</taxon>
        <taxon>Enterococcaceae</taxon>
        <taxon>Enterococcus</taxon>
    </lineage>
</organism>
<dbReference type="AlphaFoldDB" id="S0L332"/>
<dbReference type="InterPro" id="IPR001608">
    <property type="entry name" value="Ala_racemase_N"/>
</dbReference>
<dbReference type="InterPro" id="IPR011078">
    <property type="entry name" value="PyrdxlP_homeostasis"/>
</dbReference>